<dbReference type="EMBL" id="LAZR01062200">
    <property type="protein sequence ID" value="KKK62019.1"/>
    <property type="molecule type" value="Genomic_DNA"/>
</dbReference>
<organism evidence="1">
    <name type="scientific">marine sediment metagenome</name>
    <dbReference type="NCBI Taxonomy" id="412755"/>
    <lineage>
        <taxon>unclassified sequences</taxon>
        <taxon>metagenomes</taxon>
        <taxon>ecological metagenomes</taxon>
    </lineage>
</organism>
<proteinExistence type="predicted"/>
<sequence length="92" mass="10574">MENIEATNRDQEAFGDDYFGVKKEKEKDLPLLLPSSLLFATTTHHSLEALPLFGLALNIFATSLRNTNFFCTLNHSFSPRYMIKEYYSKAHI</sequence>
<name>A0A0F8Z6J4_9ZZZZ</name>
<gene>
    <name evidence="1" type="ORF">LCGC14_3008520</name>
</gene>
<evidence type="ECO:0000313" key="1">
    <source>
        <dbReference type="EMBL" id="KKK62019.1"/>
    </source>
</evidence>
<accession>A0A0F8Z6J4</accession>
<dbReference type="AlphaFoldDB" id="A0A0F8Z6J4"/>
<protein>
    <submittedName>
        <fullName evidence="1">Uncharacterized protein</fullName>
    </submittedName>
</protein>
<reference evidence="1" key="1">
    <citation type="journal article" date="2015" name="Nature">
        <title>Complex archaea that bridge the gap between prokaryotes and eukaryotes.</title>
        <authorList>
            <person name="Spang A."/>
            <person name="Saw J.H."/>
            <person name="Jorgensen S.L."/>
            <person name="Zaremba-Niedzwiedzka K."/>
            <person name="Martijn J."/>
            <person name="Lind A.E."/>
            <person name="van Eijk R."/>
            <person name="Schleper C."/>
            <person name="Guy L."/>
            <person name="Ettema T.J."/>
        </authorList>
    </citation>
    <scope>NUCLEOTIDE SEQUENCE</scope>
</reference>
<comment type="caution">
    <text evidence="1">The sequence shown here is derived from an EMBL/GenBank/DDBJ whole genome shotgun (WGS) entry which is preliminary data.</text>
</comment>